<dbReference type="Proteomes" id="UP000193355">
    <property type="component" value="Unassembled WGS sequence"/>
</dbReference>
<keyword evidence="4" id="KW-1185">Reference proteome</keyword>
<evidence type="ECO:0000313" key="3">
    <source>
        <dbReference type="EMBL" id="SMG51675.1"/>
    </source>
</evidence>
<dbReference type="PANTHER" id="PTHR41328">
    <property type="entry name" value="TERMINASE SMALL SUBUNIT-RELATED"/>
    <property type="match status" value="1"/>
</dbReference>
<evidence type="ECO:0000256" key="2">
    <source>
        <dbReference type="ARBA" id="ARBA00023219"/>
    </source>
</evidence>
<dbReference type="OrthoDB" id="1338457at2"/>
<dbReference type="InterPro" id="IPR052404">
    <property type="entry name" value="SPP1-like_terminase"/>
</dbReference>
<keyword evidence="2" id="KW-0231">Viral genome packaging</keyword>
<name>A0A1X7LD29_9BACT</name>
<sequence>MAKKKLTAKQAAFVEEYLIDLNATAAAIRAGYASKSARKVGSNLLTLPHVQAAIQEAMADRRERVEVTQDQVVAELARIAFGNPRDVMEWGPGGVRLRPSSELTPDQAAMVAEVSETTSQNGGSLKLKIHDKVRALELIGKHLGMFVERSKMDVEGGLEVRVSYGDEKGND</sequence>
<keyword evidence="1" id="KW-1188">Viral release from host cell</keyword>
<dbReference type="InterPro" id="IPR005335">
    <property type="entry name" value="Terminase_ssu"/>
</dbReference>
<dbReference type="STRING" id="561720.SAMN06275492_1573"/>
<dbReference type="PANTHER" id="PTHR41328:SF2">
    <property type="entry name" value="TERMINASE SMALL SUBUNIT"/>
    <property type="match status" value="1"/>
</dbReference>
<dbReference type="Pfam" id="PF03592">
    <property type="entry name" value="Terminase_2"/>
    <property type="match status" value="1"/>
</dbReference>
<protein>
    <submittedName>
        <fullName evidence="3">Phage terminase small subunit</fullName>
    </submittedName>
</protein>
<organism evidence="3 4">
    <name type="scientific">Dethiosulfovibrio salsuginis</name>
    <dbReference type="NCBI Taxonomy" id="561720"/>
    <lineage>
        <taxon>Bacteria</taxon>
        <taxon>Thermotogati</taxon>
        <taxon>Synergistota</taxon>
        <taxon>Synergistia</taxon>
        <taxon>Synergistales</taxon>
        <taxon>Dethiosulfovibrionaceae</taxon>
        <taxon>Dethiosulfovibrio</taxon>
    </lineage>
</organism>
<accession>A0A1X7LD29</accession>
<dbReference type="InterPro" id="IPR038713">
    <property type="entry name" value="Terminase_Gp1_N_sf"/>
</dbReference>
<evidence type="ECO:0000256" key="1">
    <source>
        <dbReference type="ARBA" id="ARBA00022612"/>
    </source>
</evidence>
<reference evidence="4" key="1">
    <citation type="submission" date="2017-04" db="EMBL/GenBank/DDBJ databases">
        <authorList>
            <person name="Varghese N."/>
            <person name="Submissions S."/>
        </authorList>
    </citation>
    <scope>NUCLEOTIDE SEQUENCE [LARGE SCALE GENOMIC DNA]</scope>
    <source>
        <strain evidence="4">USBA 82</strain>
    </source>
</reference>
<dbReference type="GO" id="GO:0051276">
    <property type="term" value="P:chromosome organization"/>
    <property type="evidence" value="ECO:0007669"/>
    <property type="project" value="InterPro"/>
</dbReference>
<gene>
    <name evidence="3" type="ORF">SAMN06275492_1573</name>
</gene>
<dbReference type="AlphaFoldDB" id="A0A1X7LD29"/>
<dbReference type="EMBL" id="FXBB01000057">
    <property type="protein sequence ID" value="SMG51675.1"/>
    <property type="molecule type" value="Genomic_DNA"/>
</dbReference>
<proteinExistence type="predicted"/>
<evidence type="ECO:0000313" key="4">
    <source>
        <dbReference type="Proteomes" id="UP000193355"/>
    </source>
</evidence>
<dbReference type="Gene3D" id="1.10.10.1400">
    <property type="entry name" value="Terminase, small subunit, N-terminal DNA-binding domain, HTH motif"/>
    <property type="match status" value="1"/>
</dbReference>